<dbReference type="GO" id="GO:0005524">
    <property type="term" value="F:ATP binding"/>
    <property type="evidence" value="ECO:0007669"/>
    <property type="project" value="UniProtKB-KW"/>
</dbReference>
<dbReference type="Proteomes" id="UP000504635">
    <property type="component" value="Unplaced"/>
</dbReference>
<organism evidence="18 19">
    <name type="scientific">Sitophilus oryzae</name>
    <name type="common">Rice weevil</name>
    <name type="synonym">Curculio oryzae</name>
    <dbReference type="NCBI Taxonomy" id="7048"/>
    <lineage>
        <taxon>Eukaryota</taxon>
        <taxon>Metazoa</taxon>
        <taxon>Ecdysozoa</taxon>
        <taxon>Arthropoda</taxon>
        <taxon>Hexapoda</taxon>
        <taxon>Insecta</taxon>
        <taxon>Pterygota</taxon>
        <taxon>Neoptera</taxon>
        <taxon>Endopterygota</taxon>
        <taxon>Coleoptera</taxon>
        <taxon>Polyphaga</taxon>
        <taxon>Cucujiformia</taxon>
        <taxon>Curculionidae</taxon>
        <taxon>Dryophthorinae</taxon>
        <taxon>Sitophilus</taxon>
    </lineage>
</organism>
<evidence type="ECO:0000256" key="14">
    <source>
        <dbReference type="ARBA" id="ARBA00023146"/>
    </source>
</evidence>
<dbReference type="GO" id="GO:0003723">
    <property type="term" value="F:RNA binding"/>
    <property type="evidence" value="ECO:0007669"/>
    <property type="project" value="InterPro"/>
</dbReference>
<reference evidence="19" key="1">
    <citation type="submission" date="2025-08" db="UniProtKB">
        <authorList>
            <consortium name="RefSeq"/>
        </authorList>
    </citation>
    <scope>IDENTIFICATION</scope>
    <source>
        <tissue evidence="19">Gonads</tissue>
    </source>
</reference>
<keyword evidence="8 19" id="KW-0436">Ligase</keyword>
<keyword evidence="11" id="KW-0067">ATP-binding</keyword>
<dbReference type="InterPro" id="IPR041616">
    <property type="entry name" value="PheRS_beta_core"/>
</dbReference>
<evidence type="ECO:0000256" key="16">
    <source>
        <dbReference type="ARBA" id="ARBA00049255"/>
    </source>
</evidence>
<comment type="similarity">
    <text evidence="3">Belongs to the phenylalanyl-tRNA synthetase beta subunit family. Type 2 subfamily.</text>
</comment>
<dbReference type="GO" id="GO:0009328">
    <property type="term" value="C:phenylalanine-tRNA ligase complex"/>
    <property type="evidence" value="ECO:0007669"/>
    <property type="project" value="TreeGrafter"/>
</dbReference>
<evidence type="ECO:0000256" key="8">
    <source>
        <dbReference type="ARBA" id="ARBA00022598"/>
    </source>
</evidence>
<name>A0A6J2XXB9_SITOR</name>
<dbReference type="Gene3D" id="3.50.40.10">
    <property type="entry name" value="Phenylalanyl-trna Synthetase, Chain B, domain 3"/>
    <property type="match status" value="1"/>
</dbReference>
<dbReference type="GO" id="GO:0000287">
    <property type="term" value="F:magnesium ion binding"/>
    <property type="evidence" value="ECO:0007669"/>
    <property type="project" value="InterPro"/>
</dbReference>
<dbReference type="Pfam" id="PF03483">
    <property type="entry name" value="B3_4"/>
    <property type="match status" value="1"/>
</dbReference>
<keyword evidence="10" id="KW-0547">Nucleotide-binding</keyword>
<dbReference type="InterPro" id="IPR040659">
    <property type="entry name" value="PhetRS_B1"/>
</dbReference>
<dbReference type="InterPro" id="IPR005146">
    <property type="entry name" value="B3/B4_tRNA-bd"/>
</dbReference>
<keyword evidence="14" id="KW-0030">Aminoacyl-tRNA synthetase</keyword>
<dbReference type="GO" id="GO:0004826">
    <property type="term" value="F:phenylalanine-tRNA ligase activity"/>
    <property type="evidence" value="ECO:0007669"/>
    <property type="project" value="UniProtKB-EC"/>
</dbReference>
<dbReference type="FunFam" id="3.30.56.10:FF:000005">
    <property type="entry name" value="Phenylalanine--tRNA ligase beta subunit"/>
    <property type="match status" value="1"/>
</dbReference>
<keyword evidence="13" id="KW-0648">Protein biosynthesis</keyword>
<dbReference type="InParanoid" id="A0A6J2XXB9"/>
<dbReference type="PROSITE" id="PS51483">
    <property type="entry name" value="B5"/>
    <property type="match status" value="1"/>
</dbReference>
<evidence type="ECO:0000256" key="9">
    <source>
        <dbReference type="ARBA" id="ARBA00022723"/>
    </source>
</evidence>
<dbReference type="FunCoup" id="A0A6J2XXB9">
    <property type="interactions" value="2118"/>
</dbReference>
<dbReference type="RefSeq" id="XP_030756112.1">
    <property type="nucleotide sequence ID" value="XM_030900252.1"/>
</dbReference>
<evidence type="ECO:0000256" key="2">
    <source>
        <dbReference type="ARBA" id="ARBA00004496"/>
    </source>
</evidence>
<sequence length="669" mass="75448">MPTIAVKRDLLFRYLEKTYTDEEFQKVCFEFGLELDDITTERQMIAREQGDESRSVEGASEEIIYRIDIPANRYDLLCIEGLVLGIKIFQGSLNAPVFRTVSSGINVPLKINVDPSVANVRPYIVGAILRNITFTCDSYMSFIDLQDKLHQNICRKRSLVAIGTHDYDTIQGPFTYEAKAPQDIKFVPLNEAQEYTAEGLMTLYANHAQLKQYLPIIKDQALYPVITDFNGVVLSLPPIINSDNSKITLNTKNVFIECTATDLTKAKIVLDTIVCMFSGYCSDKYSAENVEVCYPDQRALLYPELAYRKKKVSAKRANGVVGIKESEENIIALLSKMSLTCETKEGAIEVTIPPTRHDILHVCDIYEDVAISYGYNKIKKTLPKTNTIGEQLPINKLSDLLRYSIAEAGFTEALTFTLCSKSDISTKLGVKTINDVPAVHISLPKTLEFEVCRTTLLPGILKTVSANRKMPLPIKLFEISDVVIKEARTVPRIRMDEKTVSHKPWFTAELNELYQLKEKALQKYAASFKTSDDRCEYHKAVKAFHTGKQAAKKSYQELLRSYEYRKVGARNERRICAVNCNKSSGFQIVHGLLDRIMLLLEVPWSQDRTDTGYYIKAAEDPAYLTGMCADIIYNGARIGKIGVIHPTVLEKFEVTNPCAALEFNLEPFL</sequence>
<evidence type="ECO:0000313" key="18">
    <source>
        <dbReference type="Proteomes" id="UP000504635"/>
    </source>
</evidence>
<dbReference type="InterPro" id="IPR009061">
    <property type="entry name" value="DNA-bd_dom_put_sf"/>
</dbReference>
<comment type="catalytic activity">
    <reaction evidence="16">
        <text>tRNA(Phe) + L-phenylalanine + ATP = L-phenylalanyl-tRNA(Phe) + AMP + diphosphate + H(+)</text>
        <dbReference type="Rhea" id="RHEA:19413"/>
        <dbReference type="Rhea" id="RHEA-COMP:9668"/>
        <dbReference type="Rhea" id="RHEA-COMP:9699"/>
        <dbReference type="ChEBI" id="CHEBI:15378"/>
        <dbReference type="ChEBI" id="CHEBI:30616"/>
        <dbReference type="ChEBI" id="CHEBI:33019"/>
        <dbReference type="ChEBI" id="CHEBI:58095"/>
        <dbReference type="ChEBI" id="CHEBI:78442"/>
        <dbReference type="ChEBI" id="CHEBI:78531"/>
        <dbReference type="ChEBI" id="CHEBI:456215"/>
        <dbReference type="EC" id="6.1.1.20"/>
    </reaction>
</comment>
<dbReference type="AlphaFoldDB" id="A0A6J2XXB9"/>
<dbReference type="InterPro" id="IPR045864">
    <property type="entry name" value="aa-tRNA-synth_II/BPL/LPL"/>
</dbReference>
<keyword evidence="12" id="KW-0460">Magnesium</keyword>
<dbReference type="InterPro" id="IPR045060">
    <property type="entry name" value="Phe-tRNA-ligase_IIc_bsu"/>
</dbReference>
<evidence type="ECO:0000256" key="10">
    <source>
        <dbReference type="ARBA" id="ARBA00022741"/>
    </source>
</evidence>
<dbReference type="GO" id="GO:0006432">
    <property type="term" value="P:phenylalanyl-tRNA aminoacylation"/>
    <property type="evidence" value="ECO:0007669"/>
    <property type="project" value="InterPro"/>
</dbReference>
<evidence type="ECO:0000256" key="5">
    <source>
        <dbReference type="ARBA" id="ARBA00012814"/>
    </source>
</evidence>
<dbReference type="PANTHER" id="PTHR10947">
    <property type="entry name" value="PHENYLALANYL-TRNA SYNTHETASE BETA CHAIN AND LEUCINE-RICH REPEAT-CONTAINING PROTEIN 47"/>
    <property type="match status" value="1"/>
</dbReference>
<evidence type="ECO:0000313" key="19">
    <source>
        <dbReference type="RefSeq" id="XP_030756112.1"/>
    </source>
</evidence>
<dbReference type="PANTHER" id="PTHR10947:SF0">
    <property type="entry name" value="PHENYLALANINE--TRNA LIGASE BETA SUBUNIT"/>
    <property type="match status" value="1"/>
</dbReference>
<dbReference type="CTD" id="42888"/>
<dbReference type="Gene3D" id="3.30.56.10">
    <property type="match status" value="2"/>
</dbReference>
<keyword evidence="9" id="KW-0479">Metal-binding</keyword>
<accession>A0A6J2XXB9</accession>
<evidence type="ECO:0000256" key="11">
    <source>
        <dbReference type="ARBA" id="ARBA00022840"/>
    </source>
</evidence>
<dbReference type="GeneID" id="115882286"/>
<dbReference type="KEGG" id="soy:115882286"/>
<dbReference type="OrthoDB" id="1698572at2759"/>
<evidence type="ECO:0000256" key="1">
    <source>
        <dbReference type="ARBA" id="ARBA00001946"/>
    </source>
</evidence>
<dbReference type="SMART" id="SM00873">
    <property type="entry name" value="B3_4"/>
    <property type="match status" value="1"/>
</dbReference>
<dbReference type="InterPro" id="IPR005147">
    <property type="entry name" value="tRNA_synthase_B5-dom"/>
</dbReference>
<dbReference type="InterPro" id="IPR004531">
    <property type="entry name" value="Phe-tRNA-synth_IIc_bsu_arc_euk"/>
</dbReference>
<dbReference type="Pfam" id="PF03484">
    <property type="entry name" value="B5"/>
    <property type="match status" value="1"/>
</dbReference>
<proteinExistence type="inferred from homology"/>
<dbReference type="InterPro" id="IPR020825">
    <property type="entry name" value="Phe-tRNA_synthase-like_B3/B4"/>
</dbReference>
<dbReference type="SUPFAM" id="SSF46955">
    <property type="entry name" value="Putative DNA-binding domain"/>
    <property type="match status" value="2"/>
</dbReference>
<feature type="domain" description="B5" evidence="17">
    <location>
        <begin position="305"/>
        <end position="380"/>
    </location>
</feature>
<dbReference type="SMART" id="SM00874">
    <property type="entry name" value="B5"/>
    <property type="match status" value="1"/>
</dbReference>
<dbReference type="Pfam" id="PF18262">
    <property type="entry name" value="PhetRS_B1"/>
    <property type="match status" value="1"/>
</dbReference>
<comment type="subcellular location">
    <subcellularLocation>
        <location evidence="2">Cytoplasm</location>
    </subcellularLocation>
</comment>
<comment type="cofactor">
    <cofactor evidence="1">
        <name>Mg(2+)</name>
        <dbReference type="ChEBI" id="CHEBI:18420"/>
    </cofactor>
</comment>
<evidence type="ECO:0000259" key="17">
    <source>
        <dbReference type="PROSITE" id="PS51483"/>
    </source>
</evidence>
<keyword evidence="18" id="KW-1185">Reference proteome</keyword>
<evidence type="ECO:0000256" key="7">
    <source>
        <dbReference type="ARBA" id="ARBA00022490"/>
    </source>
</evidence>
<dbReference type="Gene3D" id="3.30.930.10">
    <property type="entry name" value="Bira Bifunctional Protein, Domain 2"/>
    <property type="match status" value="1"/>
</dbReference>
<evidence type="ECO:0000256" key="15">
    <source>
        <dbReference type="ARBA" id="ARBA00033189"/>
    </source>
</evidence>
<dbReference type="EC" id="6.1.1.20" evidence="5"/>
<evidence type="ECO:0000256" key="13">
    <source>
        <dbReference type="ARBA" id="ARBA00022917"/>
    </source>
</evidence>
<dbReference type="Pfam" id="PF17759">
    <property type="entry name" value="tRNA_synthFbeta"/>
    <property type="match status" value="1"/>
</dbReference>
<evidence type="ECO:0000256" key="3">
    <source>
        <dbReference type="ARBA" id="ARBA00007438"/>
    </source>
</evidence>
<protein>
    <recommendedName>
        <fullName evidence="6">Phenylalanine--tRNA ligase beta subunit</fullName>
        <ecNumber evidence="5">6.1.1.20</ecNumber>
    </recommendedName>
    <alternativeName>
        <fullName evidence="15">Phenylalanyl-tRNA synthetase beta subunit</fullName>
    </alternativeName>
</protein>
<keyword evidence="7" id="KW-0963">Cytoplasm</keyword>
<dbReference type="FunFam" id="3.50.40.10:FF:000002">
    <property type="entry name" value="phenylalanine--tRNA ligase beta subunit"/>
    <property type="match status" value="1"/>
</dbReference>
<dbReference type="NCBIfam" id="TIGR00471">
    <property type="entry name" value="pheT_arch"/>
    <property type="match status" value="1"/>
</dbReference>
<gene>
    <name evidence="19" type="primary">LOC115882286</name>
</gene>
<evidence type="ECO:0000256" key="12">
    <source>
        <dbReference type="ARBA" id="ARBA00022842"/>
    </source>
</evidence>
<dbReference type="SUPFAM" id="SSF56037">
    <property type="entry name" value="PheT/TilS domain"/>
    <property type="match status" value="1"/>
</dbReference>
<evidence type="ECO:0000256" key="4">
    <source>
        <dbReference type="ARBA" id="ARBA00011209"/>
    </source>
</evidence>
<evidence type="ECO:0000256" key="6">
    <source>
        <dbReference type="ARBA" id="ARBA00017032"/>
    </source>
</evidence>
<dbReference type="SUPFAM" id="SSF55681">
    <property type="entry name" value="Class II aaRS and biotin synthetases"/>
    <property type="match status" value="2"/>
</dbReference>
<comment type="subunit">
    <text evidence="4">Tetramer of two alpha and two beta subunits.</text>
</comment>